<evidence type="ECO:0000256" key="1">
    <source>
        <dbReference type="ARBA" id="ARBA00004173"/>
    </source>
</evidence>
<comment type="caution">
    <text evidence="8">The sequence shown here is derived from an EMBL/GenBank/DDBJ whole genome shotgun (WGS) entry which is preliminary data.</text>
</comment>
<evidence type="ECO:0000313" key="8">
    <source>
        <dbReference type="EMBL" id="CAL5137641.1"/>
    </source>
</evidence>
<comment type="similarity">
    <text evidence="2">Belongs to the mitochondrion-specific ribosomal protein mL50 family.</text>
</comment>
<evidence type="ECO:0000256" key="4">
    <source>
        <dbReference type="ARBA" id="ARBA00023128"/>
    </source>
</evidence>
<proteinExistence type="inferred from homology"/>
<evidence type="ECO:0000256" key="3">
    <source>
        <dbReference type="ARBA" id="ARBA00022980"/>
    </source>
</evidence>
<dbReference type="InterPro" id="IPR018305">
    <property type="entry name" value="Ribosomal_m50"/>
</dbReference>
<evidence type="ECO:0000256" key="2">
    <source>
        <dbReference type="ARBA" id="ARBA00008860"/>
    </source>
</evidence>
<dbReference type="EMBL" id="CAXLJL010000412">
    <property type="protein sequence ID" value="CAL5137641.1"/>
    <property type="molecule type" value="Genomic_DNA"/>
</dbReference>
<evidence type="ECO:0000256" key="5">
    <source>
        <dbReference type="ARBA" id="ARBA00023274"/>
    </source>
</evidence>
<gene>
    <name evidence="8" type="ORF">CDAUBV1_LOCUS11925</name>
</gene>
<dbReference type="AlphaFoldDB" id="A0AAV2TMF5"/>
<reference evidence="8" key="1">
    <citation type="submission" date="2024-06" db="EMBL/GenBank/DDBJ databases">
        <authorList>
            <person name="Liu X."/>
            <person name="Lenzi L."/>
            <person name="Haldenby T S."/>
            <person name="Uol C."/>
        </authorList>
    </citation>
    <scope>NUCLEOTIDE SEQUENCE</scope>
</reference>
<dbReference type="PANTHER" id="PTHR31542">
    <property type="entry name" value="39A RIBOSOMAL PROTEIN L50, MITOCHONDRIAL"/>
    <property type="match status" value="1"/>
</dbReference>
<keyword evidence="3" id="KW-0689">Ribosomal protein</keyword>
<keyword evidence="5" id="KW-0687">Ribonucleoprotein</keyword>
<accession>A0AAV2TMF5</accession>
<evidence type="ECO:0000256" key="6">
    <source>
        <dbReference type="ARBA" id="ARBA00035183"/>
    </source>
</evidence>
<protein>
    <recommendedName>
        <fullName evidence="6">Large ribosomal subunit protein mL50</fullName>
    </recommendedName>
    <alternativeName>
        <fullName evidence="7">39S ribosomal protein L50, mitochondrial</fullName>
    </alternativeName>
</protein>
<dbReference type="PANTHER" id="PTHR31542:SF1">
    <property type="entry name" value="LARGE RIBOSOMAL SUBUNIT PROTEIN ML50"/>
    <property type="match status" value="1"/>
</dbReference>
<organism evidence="8 9">
    <name type="scientific">Calicophoron daubneyi</name>
    <name type="common">Rumen fluke</name>
    <name type="synonym">Paramphistomum daubneyi</name>
    <dbReference type="NCBI Taxonomy" id="300641"/>
    <lineage>
        <taxon>Eukaryota</taxon>
        <taxon>Metazoa</taxon>
        <taxon>Spiralia</taxon>
        <taxon>Lophotrochozoa</taxon>
        <taxon>Platyhelminthes</taxon>
        <taxon>Trematoda</taxon>
        <taxon>Digenea</taxon>
        <taxon>Plagiorchiida</taxon>
        <taxon>Pronocephalata</taxon>
        <taxon>Paramphistomoidea</taxon>
        <taxon>Paramphistomidae</taxon>
        <taxon>Calicophoron</taxon>
    </lineage>
</organism>
<dbReference type="GO" id="GO:0005762">
    <property type="term" value="C:mitochondrial large ribosomal subunit"/>
    <property type="evidence" value="ECO:0007669"/>
    <property type="project" value="TreeGrafter"/>
</dbReference>
<evidence type="ECO:0000313" key="9">
    <source>
        <dbReference type="Proteomes" id="UP001497525"/>
    </source>
</evidence>
<sequence length="200" mass="22612">MLKGSLKTQYYVYKAAVRLSSTDSHFSSRLQSLADSSQRDVIMKTKPYNPPEDTESRIKQLAIRIVQAPPSNPSGYTFKSNAEKYKLFTACAKEFDHPVLNSFLHELGSVDALIQYYLTPVCSPDVLQTLTDECSRDQLPPNLHIQTEPLRYNPATDTFFGCTAYPGRSTVVSSLAALRKHKGFRAPKTRRIRVEYDDRA</sequence>
<comment type="subcellular location">
    <subcellularLocation>
        <location evidence="1">Mitochondrion</location>
    </subcellularLocation>
</comment>
<dbReference type="Proteomes" id="UP001497525">
    <property type="component" value="Unassembled WGS sequence"/>
</dbReference>
<evidence type="ECO:0000256" key="7">
    <source>
        <dbReference type="ARBA" id="ARBA00035398"/>
    </source>
</evidence>
<name>A0AAV2TMF5_CALDB</name>
<keyword evidence="4" id="KW-0496">Mitochondrion</keyword>